<comment type="caution">
    <text evidence="1">The sequence shown here is derived from an EMBL/GenBank/DDBJ whole genome shotgun (WGS) entry which is preliminary data.</text>
</comment>
<dbReference type="Proteomes" id="UP000618733">
    <property type="component" value="Unassembled WGS sequence"/>
</dbReference>
<reference evidence="1" key="1">
    <citation type="submission" date="2020-12" db="EMBL/GenBank/DDBJ databases">
        <title>Leucobacter sp. CAS2, isolated from Chromium sludge.</title>
        <authorList>
            <person name="Xu Z."/>
        </authorList>
    </citation>
    <scope>NUCLEOTIDE SEQUENCE</scope>
    <source>
        <strain evidence="1">CSA2</strain>
    </source>
</reference>
<name>A0A934QBN6_9MICO</name>
<protein>
    <submittedName>
        <fullName evidence="1">Uncharacterized protein</fullName>
    </submittedName>
</protein>
<organism evidence="1 2">
    <name type="scientific">Leucobacter edaphi</name>
    <dbReference type="NCBI Taxonomy" id="2796472"/>
    <lineage>
        <taxon>Bacteria</taxon>
        <taxon>Bacillati</taxon>
        <taxon>Actinomycetota</taxon>
        <taxon>Actinomycetes</taxon>
        <taxon>Micrococcales</taxon>
        <taxon>Microbacteriaceae</taxon>
        <taxon>Leucobacter</taxon>
    </lineage>
</organism>
<evidence type="ECO:0000313" key="2">
    <source>
        <dbReference type="Proteomes" id="UP000618733"/>
    </source>
</evidence>
<proteinExistence type="predicted"/>
<gene>
    <name evidence="1" type="ORF">JD292_01545</name>
</gene>
<evidence type="ECO:0000313" key="1">
    <source>
        <dbReference type="EMBL" id="MBK0420766.1"/>
    </source>
</evidence>
<dbReference type="EMBL" id="JAEHOI010000002">
    <property type="protein sequence ID" value="MBK0420766.1"/>
    <property type="molecule type" value="Genomic_DNA"/>
</dbReference>
<accession>A0A934QBN6</accession>
<dbReference type="AlphaFoldDB" id="A0A934QBN6"/>
<sequence length="140" mass="15916">MEQQKQLDGYMAKARGWGEEILAQIPKAEIEDAGPAAAGTRAANMNYKEWPKYYIWDTMVDLRQGGPRTPTVVADDLDPWLKDQGWKRNEEREAPAGTESFTRYYSREHYSLMVEAFTDAPPRAQTIFFTIVTPSTNPAP</sequence>
<dbReference type="RefSeq" id="WP_200130986.1">
    <property type="nucleotide sequence ID" value="NZ_JAEHOI010000002.1"/>
</dbReference>
<keyword evidence="2" id="KW-1185">Reference proteome</keyword>